<dbReference type="CDD" id="cd16961">
    <property type="entry name" value="RMtype1_S_TRD-CR_like"/>
    <property type="match status" value="1"/>
</dbReference>
<comment type="similarity">
    <text evidence="1">Belongs to the type-I restriction system S methylase family.</text>
</comment>
<dbReference type="PANTHER" id="PTHR30408">
    <property type="entry name" value="TYPE-1 RESTRICTION ENZYME ECOKI SPECIFICITY PROTEIN"/>
    <property type="match status" value="1"/>
</dbReference>
<dbReference type="SUPFAM" id="SSF116734">
    <property type="entry name" value="DNA methylase specificity domain"/>
    <property type="match status" value="2"/>
</dbReference>
<feature type="domain" description="Type I restriction modification DNA specificity" evidence="4">
    <location>
        <begin position="31"/>
        <end position="180"/>
    </location>
</feature>
<proteinExistence type="inferred from homology"/>
<keyword evidence="3" id="KW-0238">DNA-binding</keyword>
<organism evidence="5 6">
    <name type="scientific">Actinomadura chokoriensis</name>
    <dbReference type="NCBI Taxonomy" id="454156"/>
    <lineage>
        <taxon>Bacteria</taxon>
        <taxon>Bacillati</taxon>
        <taxon>Actinomycetota</taxon>
        <taxon>Actinomycetes</taxon>
        <taxon>Streptosporangiales</taxon>
        <taxon>Thermomonosporaceae</taxon>
        <taxon>Actinomadura</taxon>
    </lineage>
</organism>
<dbReference type="InterPro" id="IPR044946">
    <property type="entry name" value="Restrct_endonuc_typeI_TRD_sf"/>
</dbReference>
<evidence type="ECO:0000313" key="5">
    <source>
        <dbReference type="EMBL" id="MFA1559367.1"/>
    </source>
</evidence>
<evidence type="ECO:0000256" key="2">
    <source>
        <dbReference type="ARBA" id="ARBA00022747"/>
    </source>
</evidence>
<sequence>MSEKTTLGALVRLRHLEFGDGYRTKRSEHGHPGYPILRVAEVLDGRIEPKLEDFISVAYRKNIGAKLSMPGDVILTTKGTVGRVAVMPSDGNDYAYSPQVCYFRPRVNGPLLSEYLYYWFKTPEFWKQAAFLKGQTDMADYLSLSDIRSLHITLPGHSIQKGIVEVLGALDEKITLNGRIVNSCDLIRACGLDQFLKSAPEGEAHAPPLSSLAEFINGKAFTKNATGSGRMVVRIAELNSGPSGSTIYNDLEVPDKHLARAGDLLFAWSGSLTVHRWYRSEAIINQHIFKVIPRGDYPVWLLNDLLLAKLAMFKQIAADKATTMGHIQRKHLDECVHAPAPGSIPRLDAVLGPLWQRALLAEQESLKLSELRDTLLPRLMSGEIKVRDAEKLVEEAV</sequence>
<dbReference type="RefSeq" id="WP_371946384.1">
    <property type="nucleotide sequence ID" value="NZ_JAXCEH010000050.1"/>
</dbReference>
<dbReference type="GO" id="GO:0016787">
    <property type="term" value="F:hydrolase activity"/>
    <property type="evidence" value="ECO:0007669"/>
    <property type="project" value="UniProtKB-KW"/>
</dbReference>
<name>A0ABV4R8Z0_9ACTN</name>
<protein>
    <submittedName>
        <fullName evidence="5">Restriction endonuclease subunit S</fullName>
        <ecNumber evidence="5">3.1.21.-</ecNumber>
    </submittedName>
</protein>
<evidence type="ECO:0000256" key="1">
    <source>
        <dbReference type="ARBA" id="ARBA00010923"/>
    </source>
</evidence>
<dbReference type="InterPro" id="IPR052021">
    <property type="entry name" value="Type-I_RS_S_subunit"/>
</dbReference>
<dbReference type="EMBL" id="JAXCEH010000050">
    <property type="protein sequence ID" value="MFA1559367.1"/>
    <property type="molecule type" value="Genomic_DNA"/>
</dbReference>
<comment type="caution">
    <text evidence="5">The sequence shown here is derived from an EMBL/GenBank/DDBJ whole genome shotgun (WGS) entry which is preliminary data.</text>
</comment>
<accession>A0ABV4R8Z0</accession>
<dbReference type="EC" id="3.1.21.-" evidence="5"/>
<evidence type="ECO:0000313" key="6">
    <source>
        <dbReference type="Proteomes" id="UP001569904"/>
    </source>
</evidence>
<keyword evidence="2" id="KW-0680">Restriction system</keyword>
<dbReference type="Pfam" id="PF01420">
    <property type="entry name" value="Methylase_S"/>
    <property type="match status" value="1"/>
</dbReference>
<dbReference type="InterPro" id="IPR000055">
    <property type="entry name" value="Restrct_endonuc_typeI_TRD"/>
</dbReference>
<dbReference type="Gene3D" id="3.90.220.20">
    <property type="entry name" value="DNA methylase specificity domains"/>
    <property type="match status" value="2"/>
</dbReference>
<dbReference type="Proteomes" id="UP001569904">
    <property type="component" value="Unassembled WGS sequence"/>
</dbReference>
<gene>
    <name evidence="5" type="ORF">SM436_37235</name>
</gene>
<evidence type="ECO:0000259" key="4">
    <source>
        <dbReference type="Pfam" id="PF01420"/>
    </source>
</evidence>
<dbReference type="PANTHER" id="PTHR30408:SF12">
    <property type="entry name" value="TYPE I RESTRICTION ENZYME MJAVIII SPECIFICITY SUBUNIT"/>
    <property type="match status" value="1"/>
</dbReference>
<keyword evidence="5" id="KW-0540">Nuclease</keyword>
<dbReference type="GO" id="GO:0004519">
    <property type="term" value="F:endonuclease activity"/>
    <property type="evidence" value="ECO:0007669"/>
    <property type="project" value="UniProtKB-KW"/>
</dbReference>
<evidence type="ECO:0000256" key="3">
    <source>
        <dbReference type="ARBA" id="ARBA00023125"/>
    </source>
</evidence>
<keyword evidence="6" id="KW-1185">Reference proteome</keyword>
<keyword evidence="5" id="KW-0378">Hydrolase</keyword>
<keyword evidence="5" id="KW-0255">Endonuclease</keyword>
<reference evidence="5 6" key="1">
    <citation type="submission" date="2023-11" db="EMBL/GenBank/DDBJ databases">
        <title>Actinomadura monticuli sp. nov., isolated from volcanic ash.</title>
        <authorList>
            <person name="Lee S.D."/>
            <person name="Yang H."/>
            <person name="Kim I.S."/>
        </authorList>
    </citation>
    <scope>NUCLEOTIDE SEQUENCE [LARGE SCALE GENOMIC DNA]</scope>
    <source>
        <strain evidence="5 6">DSM 45346</strain>
    </source>
</reference>